<organism evidence="1 2">
    <name type="scientific">Platanthera guangdongensis</name>
    <dbReference type="NCBI Taxonomy" id="2320717"/>
    <lineage>
        <taxon>Eukaryota</taxon>
        <taxon>Viridiplantae</taxon>
        <taxon>Streptophyta</taxon>
        <taxon>Embryophyta</taxon>
        <taxon>Tracheophyta</taxon>
        <taxon>Spermatophyta</taxon>
        <taxon>Magnoliopsida</taxon>
        <taxon>Liliopsida</taxon>
        <taxon>Asparagales</taxon>
        <taxon>Orchidaceae</taxon>
        <taxon>Orchidoideae</taxon>
        <taxon>Orchideae</taxon>
        <taxon>Orchidinae</taxon>
        <taxon>Platanthera</taxon>
    </lineage>
</organism>
<accession>A0ABR2LQ93</accession>
<gene>
    <name evidence="1" type="ORF">KSP40_PGU017263</name>
</gene>
<protein>
    <submittedName>
        <fullName evidence="1">Uncharacterized protein</fullName>
    </submittedName>
</protein>
<name>A0ABR2LQ93_9ASPA</name>
<sequence length="128" mass="15045">MEDAGLFRMRETPEMAKRERLTPVRTPEMAMRERRMREEDGASLYTSTFIQVAIYKDYKEAARIRDSLKSLEEQEPVLHLQALLKKAVEEERFQLPSWALITYATSYCFLPYYEVSQNSVNPSLPVYV</sequence>
<evidence type="ECO:0000313" key="1">
    <source>
        <dbReference type="EMBL" id="KAK8947678.1"/>
    </source>
</evidence>
<evidence type="ECO:0000313" key="2">
    <source>
        <dbReference type="Proteomes" id="UP001412067"/>
    </source>
</evidence>
<keyword evidence="2" id="KW-1185">Reference proteome</keyword>
<dbReference type="Proteomes" id="UP001412067">
    <property type="component" value="Unassembled WGS sequence"/>
</dbReference>
<dbReference type="EMBL" id="JBBWWR010000016">
    <property type="protein sequence ID" value="KAK8947678.1"/>
    <property type="molecule type" value="Genomic_DNA"/>
</dbReference>
<comment type="caution">
    <text evidence="1">The sequence shown here is derived from an EMBL/GenBank/DDBJ whole genome shotgun (WGS) entry which is preliminary data.</text>
</comment>
<reference evidence="1 2" key="1">
    <citation type="journal article" date="2022" name="Nat. Plants">
        <title>Genomes of leafy and leafless Platanthera orchids illuminate the evolution of mycoheterotrophy.</title>
        <authorList>
            <person name="Li M.H."/>
            <person name="Liu K.W."/>
            <person name="Li Z."/>
            <person name="Lu H.C."/>
            <person name="Ye Q.L."/>
            <person name="Zhang D."/>
            <person name="Wang J.Y."/>
            <person name="Li Y.F."/>
            <person name="Zhong Z.M."/>
            <person name="Liu X."/>
            <person name="Yu X."/>
            <person name="Liu D.K."/>
            <person name="Tu X.D."/>
            <person name="Liu B."/>
            <person name="Hao Y."/>
            <person name="Liao X.Y."/>
            <person name="Jiang Y.T."/>
            <person name="Sun W.H."/>
            <person name="Chen J."/>
            <person name="Chen Y.Q."/>
            <person name="Ai Y."/>
            <person name="Zhai J.W."/>
            <person name="Wu S.S."/>
            <person name="Zhou Z."/>
            <person name="Hsiao Y.Y."/>
            <person name="Wu W.L."/>
            <person name="Chen Y.Y."/>
            <person name="Lin Y.F."/>
            <person name="Hsu J.L."/>
            <person name="Li C.Y."/>
            <person name="Wang Z.W."/>
            <person name="Zhao X."/>
            <person name="Zhong W.Y."/>
            <person name="Ma X.K."/>
            <person name="Ma L."/>
            <person name="Huang J."/>
            <person name="Chen G.Z."/>
            <person name="Huang M.Z."/>
            <person name="Huang L."/>
            <person name="Peng D.H."/>
            <person name="Luo Y.B."/>
            <person name="Zou S.Q."/>
            <person name="Chen S.P."/>
            <person name="Lan S."/>
            <person name="Tsai W.C."/>
            <person name="Van de Peer Y."/>
            <person name="Liu Z.J."/>
        </authorList>
    </citation>
    <scope>NUCLEOTIDE SEQUENCE [LARGE SCALE GENOMIC DNA]</scope>
    <source>
        <strain evidence="1">Lor288</strain>
    </source>
</reference>
<dbReference type="PANTHER" id="PTHR47191:SF2">
    <property type="entry name" value="OS05G0170800 PROTEIN"/>
    <property type="match status" value="1"/>
</dbReference>
<dbReference type="InterPro" id="IPR050718">
    <property type="entry name" value="ApaG-like"/>
</dbReference>
<proteinExistence type="predicted"/>
<dbReference type="PANTHER" id="PTHR47191">
    <property type="entry name" value="OS05G0170800 PROTEIN"/>
    <property type="match status" value="1"/>
</dbReference>